<proteinExistence type="predicted"/>
<dbReference type="Proteomes" id="UP000054815">
    <property type="component" value="Unassembled WGS sequence"/>
</dbReference>
<comment type="caution">
    <text evidence="1">The sequence shown here is derived from an EMBL/GenBank/DDBJ whole genome shotgun (WGS) entry which is preliminary data.</text>
</comment>
<gene>
    <name evidence="1" type="ORF">T4E_1572</name>
</gene>
<evidence type="ECO:0000313" key="2">
    <source>
        <dbReference type="Proteomes" id="UP000054815"/>
    </source>
</evidence>
<accession>A0A0V0YHK7</accession>
<sequence length="68" mass="8034">MSDGNQLLLTKRKSCQVAVCLVSLKRGFRFIDDKDKRMTNSMEYFDILLFPVKEKKTSNTMDVEWKKK</sequence>
<organism evidence="1 2">
    <name type="scientific">Trichinella pseudospiralis</name>
    <name type="common">Parasitic roundworm</name>
    <dbReference type="NCBI Taxonomy" id="6337"/>
    <lineage>
        <taxon>Eukaryota</taxon>
        <taxon>Metazoa</taxon>
        <taxon>Ecdysozoa</taxon>
        <taxon>Nematoda</taxon>
        <taxon>Enoplea</taxon>
        <taxon>Dorylaimia</taxon>
        <taxon>Trichinellida</taxon>
        <taxon>Trichinellidae</taxon>
        <taxon>Trichinella</taxon>
    </lineage>
</organism>
<dbReference type="EMBL" id="JYDU01000013">
    <property type="protein sequence ID" value="KRX99690.1"/>
    <property type="molecule type" value="Genomic_DNA"/>
</dbReference>
<name>A0A0V0YHK7_TRIPS</name>
<protein>
    <submittedName>
        <fullName evidence="1">Uncharacterized protein</fullName>
    </submittedName>
</protein>
<reference evidence="1 2" key="1">
    <citation type="submission" date="2015-01" db="EMBL/GenBank/DDBJ databases">
        <title>Evolution of Trichinella species and genotypes.</title>
        <authorList>
            <person name="Korhonen P.K."/>
            <person name="Edoardo P."/>
            <person name="Giuseppe L.R."/>
            <person name="Gasser R.B."/>
        </authorList>
    </citation>
    <scope>NUCLEOTIDE SEQUENCE [LARGE SCALE GENOMIC DNA]</scope>
    <source>
        <strain evidence="1">ISS141</strain>
    </source>
</reference>
<dbReference type="AlphaFoldDB" id="A0A0V0YHK7"/>
<evidence type="ECO:0000313" key="1">
    <source>
        <dbReference type="EMBL" id="KRX99690.1"/>
    </source>
</evidence>